<sequence length="54" mass="6415">MYYERLDTFLKSLNMTKSNSDYNLYYIDLGNNKTIFIIYVDDFFLIGGDNNKIS</sequence>
<evidence type="ECO:0000313" key="2">
    <source>
        <dbReference type="EnsemblPlants" id="PAC:32912080.CDS.1"/>
    </source>
</evidence>
<evidence type="ECO:0000313" key="3">
    <source>
        <dbReference type="Proteomes" id="UP000006727"/>
    </source>
</evidence>
<keyword evidence="3" id="KW-1185">Reference proteome</keyword>
<accession>A0A2K1K3Z2</accession>
<gene>
    <name evidence="1" type="ORF">PHYPA_012965</name>
</gene>
<dbReference type="EMBL" id="ABEU02000009">
    <property type="protein sequence ID" value="PNR48488.1"/>
    <property type="molecule type" value="Genomic_DNA"/>
</dbReference>
<evidence type="ECO:0000313" key="1">
    <source>
        <dbReference type="EMBL" id="PNR48488.1"/>
    </source>
</evidence>
<dbReference type="InParanoid" id="A0A2K1K3Z2"/>
<evidence type="ECO:0008006" key="4">
    <source>
        <dbReference type="Google" id="ProtNLM"/>
    </source>
</evidence>
<dbReference type="EnsemblPlants" id="Pp3c9_20240V3.1">
    <property type="protein sequence ID" value="PAC:32912080.CDS.1"/>
    <property type="gene ID" value="Pp3c9_20240"/>
</dbReference>
<dbReference type="AlphaFoldDB" id="A0A2K1K3Z2"/>
<protein>
    <recommendedName>
        <fullName evidence="4">Reverse transcriptase Ty1/copia-type domain-containing protein</fullName>
    </recommendedName>
</protein>
<organism evidence="1">
    <name type="scientific">Physcomitrium patens</name>
    <name type="common">Spreading-leaved earth moss</name>
    <name type="synonym">Physcomitrella patens</name>
    <dbReference type="NCBI Taxonomy" id="3218"/>
    <lineage>
        <taxon>Eukaryota</taxon>
        <taxon>Viridiplantae</taxon>
        <taxon>Streptophyta</taxon>
        <taxon>Embryophyta</taxon>
        <taxon>Bryophyta</taxon>
        <taxon>Bryophytina</taxon>
        <taxon>Bryopsida</taxon>
        <taxon>Funariidae</taxon>
        <taxon>Funariales</taxon>
        <taxon>Funariaceae</taxon>
        <taxon>Physcomitrium</taxon>
    </lineage>
</organism>
<reference evidence="2" key="3">
    <citation type="submission" date="2020-12" db="UniProtKB">
        <authorList>
            <consortium name="EnsemblPlants"/>
        </authorList>
    </citation>
    <scope>IDENTIFICATION</scope>
</reference>
<dbReference type="Gramene" id="Pp3c9_20240V3.1">
    <property type="protein sequence ID" value="PAC:32912080.CDS.1"/>
    <property type="gene ID" value="Pp3c9_20240"/>
</dbReference>
<reference evidence="1 3" key="1">
    <citation type="journal article" date="2008" name="Science">
        <title>The Physcomitrella genome reveals evolutionary insights into the conquest of land by plants.</title>
        <authorList>
            <person name="Rensing S."/>
            <person name="Lang D."/>
            <person name="Zimmer A."/>
            <person name="Terry A."/>
            <person name="Salamov A."/>
            <person name="Shapiro H."/>
            <person name="Nishiyama T."/>
            <person name="Perroud P.-F."/>
            <person name="Lindquist E."/>
            <person name="Kamisugi Y."/>
            <person name="Tanahashi T."/>
            <person name="Sakakibara K."/>
            <person name="Fujita T."/>
            <person name="Oishi K."/>
            <person name="Shin-I T."/>
            <person name="Kuroki Y."/>
            <person name="Toyoda A."/>
            <person name="Suzuki Y."/>
            <person name="Hashimoto A."/>
            <person name="Yamaguchi K."/>
            <person name="Sugano A."/>
            <person name="Kohara Y."/>
            <person name="Fujiyama A."/>
            <person name="Anterola A."/>
            <person name="Aoki S."/>
            <person name="Ashton N."/>
            <person name="Barbazuk W.B."/>
            <person name="Barker E."/>
            <person name="Bennetzen J."/>
            <person name="Bezanilla M."/>
            <person name="Blankenship R."/>
            <person name="Cho S.H."/>
            <person name="Dutcher S."/>
            <person name="Estelle M."/>
            <person name="Fawcett J.A."/>
            <person name="Gundlach H."/>
            <person name="Hanada K."/>
            <person name="Heyl A."/>
            <person name="Hicks K.A."/>
            <person name="Hugh J."/>
            <person name="Lohr M."/>
            <person name="Mayer K."/>
            <person name="Melkozernov A."/>
            <person name="Murata T."/>
            <person name="Nelson D."/>
            <person name="Pils B."/>
            <person name="Prigge M."/>
            <person name="Reiss B."/>
            <person name="Renner T."/>
            <person name="Rombauts S."/>
            <person name="Rushton P."/>
            <person name="Sanderfoot A."/>
            <person name="Schween G."/>
            <person name="Shiu S.-H."/>
            <person name="Stueber K."/>
            <person name="Theodoulou F.L."/>
            <person name="Tu H."/>
            <person name="Van de Peer Y."/>
            <person name="Verrier P.J."/>
            <person name="Waters E."/>
            <person name="Wood A."/>
            <person name="Yang L."/>
            <person name="Cove D."/>
            <person name="Cuming A."/>
            <person name="Hasebe M."/>
            <person name="Lucas S."/>
            <person name="Mishler D.B."/>
            <person name="Reski R."/>
            <person name="Grigoriev I."/>
            <person name="Quatrano R.S."/>
            <person name="Boore J.L."/>
        </authorList>
    </citation>
    <scope>NUCLEOTIDE SEQUENCE [LARGE SCALE GENOMIC DNA]</scope>
    <source>
        <strain evidence="2 3">cv. Gransden 2004</strain>
    </source>
</reference>
<dbReference type="Proteomes" id="UP000006727">
    <property type="component" value="Chromosome 9"/>
</dbReference>
<name>A0A2K1K3Z2_PHYPA</name>
<proteinExistence type="predicted"/>
<reference evidence="1 3" key="2">
    <citation type="journal article" date="2018" name="Plant J.">
        <title>The Physcomitrella patens chromosome-scale assembly reveals moss genome structure and evolution.</title>
        <authorList>
            <person name="Lang D."/>
            <person name="Ullrich K.K."/>
            <person name="Murat F."/>
            <person name="Fuchs J."/>
            <person name="Jenkins J."/>
            <person name="Haas F.B."/>
            <person name="Piednoel M."/>
            <person name="Gundlach H."/>
            <person name="Van Bel M."/>
            <person name="Meyberg R."/>
            <person name="Vives C."/>
            <person name="Morata J."/>
            <person name="Symeonidi A."/>
            <person name="Hiss M."/>
            <person name="Muchero W."/>
            <person name="Kamisugi Y."/>
            <person name="Saleh O."/>
            <person name="Blanc G."/>
            <person name="Decker E.L."/>
            <person name="van Gessel N."/>
            <person name="Grimwood J."/>
            <person name="Hayes R.D."/>
            <person name="Graham S.W."/>
            <person name="Gunter L.E."/>
            <person name="McDaniel S.F."/>
            <person name="Hoernstein S.N.W."/>
            <person name="Larsson A."/>
            <person name="Li F.W."/>
            <person name="Perroud P.F."/>
            <person name="Phillips J."/>
            <person name="Ranjan P."/>
            <person name="Rokshar D.S."/>
            <person name="Rothfels C.J."/>
            <person name="Schneider L."/>
            <person name="Shu S."/>
            <person name="Stevenson D.W."/>
            <person name="Thummler F."/>
            <person name="Tillich M."/>
            <person name="Villarreal Aguilar J.C."/>
            <person name="Widiez T."/>
            <person name="Wong G.K."/>
            <person name="Wymore A."/>
            <person name="Zhang Y."/>
            <person name="Zimmer A.D."/>
            <person name="Quatrano R.S."/>
            <person name="Mayer K.F.X."/>
            <person name="Goodstein D."/>
            <person name="Casacuberta J.M."/>
            <person name="Vandepoele K."/>
            <person name="Reski R."/>
            <person name="Cuming A.C."/>
            <person name="Tuskan G.A."/>
            <person name="Maumus F."/>
            <person name="Salse J."/>
            <person name="Schmutz J."/>
            <person name="Rensing S.A."/>
        </authorList>
    </citation>
    <scope>NUCLEOTIDE SEQUENCE [LARGE SCALE GENOMIC DNA]</scope>
    <source>
        <strain evidence="2 3">cv. Gransden 2004</strain>
    </source>
</reference>